<dbReference type="Gene3D" id="3.30.450.20">
    <property type="entry name" value="PAS domain"/>
    <property type="match status" value="3"/>
</dbReference>
<dbReference type="EMBL" id="CP139960">
    <property type="protein sequence ID" value="WQD38510.1"/>
    <property type="molecule type" value="Genomic_DNA"/>
</dbReference>
<dbReference type="InterPro" id="IPR000700">
    <property type="entry name" value="PAS-assoc_C"/>
</dbReference>
<evidence type="ECO:0000256" key="2">
    <source>
        <dbReference type="ARBA" id="ARBA00012438"/>
    </source>
</evidence>
<dbReference type="SUPFAM" id="SSF55785">
    <property type="entry name" value="PYP-like sensor domain (PAS domain)"/>
    <property type="match status" value="3"/>
</dbReference>
<accession>A0ABZ0W5F9</accession>
<evidence type="ECO:0000259" key="7">
    <source>
        <dbReference type="PROSITE" id="PS50112"/>
    </source>
</evidence>
<dbReference type="InterPro" id="IPR003661">
    <property type="entry name" value="HisK_dim/P_dom"/>
</dbReference>
<dbReference type="NCBIfam" id="TIGR00229">
    <property type="entry name" value="sensory_box"/>
    <property type="match status" value="1"/>
</dbReference>
<keyword evidence="3" id="KW-0597">Phosphoprotein</keyword>
<feature type="domain" description="PAS" evidence="7">
    <location>
        <begin position="108"/>
        <end position="134"/>
    </location>
</feature>
<dbReference type="EC" id="2.7.13.3" evidence="2"/>
<dbReference type="PANTHER" id="PTHR43304">
    <property type="entry name" value="PHYTOCHROME-LIKE PROTEIN CPH1"/>
    <property type="match status" value="1"/>
</dbReference>
<dbReference type="PANTHER" id="PTHR43304:SF1">
    <property type="entry name" value="PAC DOMAIN-CONTAINING PROTEIN"/>
    <property type="match status" value="1"/>
</dbReference>
<dbReference type="PROSITE" id="PS50113">
    <property type="entry name" value="PAC"/>
    <property type="match status" value="1"/>
</dbReference>
<dbReference type="Proteomes" id="UP001325680">
    <property type="component" value="Chromosome"/>
</dbReference>
<keyword evidence="10" id="KW-1185">Reference proteome</keyword>
<reference evidence="9 10" key="1">
    <citation type="submission" date="2023-12" db="EMBL/GenBank/DDBJ databases">
        <title>Genome sequencing and assembly of bacterial species from a model synthetic community.</title>
        <authorList>
            <person name="Hogle S.L."/>
        </authorList>
    </citation>
    <scope>NUCLEOTIDE SEQUENCE [LARGE SCALE GENOMIC DNA]</scope>
    <source>
        <strain evidence="9 10">HAMBI_3031</strain>
    </source>
</reference>
<evidence type="ECO:0000256" key="4">
    <source>
        <dbReference type="ARBA" id="ARBA00022679"/>
    </source>
</evidence>
<feature type="transmembrane region" description="Helical" evidence="6">
    <location>
        <begin position="12"/>
        <end position="32"/>
    </location>
</feature>
<dbReference type="InterPro" id="IPR035965">
    <property type="entry name" value="PAS-like_dom_sf"/>
</dbReference>
<keyword evidence="4" id="KW-0808">Transferase</keyword>
<dbReference type="CDD" id="cd00130">
    <property type="entry name" value="PAS"/>
    <property type="match status" value="2"/>
</dbReference>
<evidence type="ECO:0000256" key="3">
    <source>
        <dbReference type="ARBA" id="ARBA00022553"/>
    </source>
</evidence>
<evidence type="ECO:0000256" key="6">
    <source>
        <dbReference type="SAM" id="Phobius"/>
    </source>
</evidence>
<comment type="catalytic activity">
    <reaction evidence="1">
        <text>ATP + protein L-histidine = ADP + protein N-phospho-L-histidine.</text>
        <dbReference type="EC" id="2.7.13.3"/>
    </reaction>
</comment>
<evidence type="ECO:0000256" key="1">
    <source>
        <dbReference type="ARBA" id="ARBA00000085"/>
    </source>
</evidence>
<dbReference type="RefSeq" id="WP_114791262.1">
    <property type="nucleotide sequence ID" value="NZ_CP139960.1"/>
</dbReference>
<protein>
    <recommendedName>
        <fullName evidence="2">histidine kinase</fullName>
        <ecNumber evidence="2">2.7.13.3</ecNumber>
    </recommendedName>
</protein>
<dbReference type="InterPro" id="IPR013655">
    <property type="entry name" value="PAS_fold_3"/>
</dbReference>
<dbReference type="InterPro" id="IPR052162">
    <property type="entry name" value="Sensor_kinase/Photoreceptor"/>
</dbReference>
<evidence type="ECO:0000259" key="8">
    <source>
        <dbReference type="PROSITE" id="PS50113"/>
    </source>
</evidence>
<dbReference type="InterPro" id="IPR000014">
    <property type="entry name" value="PAS"/>
</dbReference>
<dbReference type="Pfam" id="PF08447">
    <property type="entry name" value="PAS_3"/>
    <property type="match status" value="1"/>
</dbReference>
<dbReference type="SUPFAM" id="SSF47384">
    <property type="entry name" value="Homodimeric domain of signal transducing histidine kinase"/>
    <property type="match status" value="1"/>
</dbReference>
<proteinExistence type="predicted"/>
<dbReference type="Pfam" id="PF13426">
    <property type="entry name" value="PAS_9"/>
    <property type="match status" value="1"/>
</dbReference>
<gene>
    <name evidence="9" type="ORF">U0035_22820</name>
</gene>
<feature type="domain" description="PAS" evidence="7">
    <location>
        <begin position="339"/>
        <end position="402"/>
    </location>
</feature>
<keyword evidence="6" id="KW-1133">Transmembrane helix</keyword>
<dbReference type="InterPro" id="IPR013656">
    <property type="entry name" value="PAS_4"/>
</dbReference>
<organism evidence="9 10">
    <name type="scientific">Niabella yanshanensis</name>
    <dbReference type="NCBI Taxonomy" id="577386"/>
    <lineage>
        <taxon>Bacteria</taxon>
        <taxon>Pseudomonadati</taxon>
        <taxon>Bacteroidota</taxon>
        <taxon>Chitinophagia</taxon>
        <taxon>Chitinophagales</taxon>
        <taxon>Chitinophagaceae</taxon>
        <taxon>Niabella</taxon>
    </lineage>
</organism>
<dbReference type="InterPro" id="IPR036097">
    <property type="entry name" value="HisK_dim/P_sf"/>
</dbReference>
<keyword evidence="6" id="KW-0472">Membrane</keyword>
<sequence length="517" mass="59377">MKFLKALPLTLLYLGTGMLWIYLSDRIIAFFFPSGQLVLWYQTAKGFLLVCFTALLLYFIMQRFSKGQLRKYNELRAKDEVLQDIQQSHQLLFRLGPIANLIYETDTGILLDINQKAVNLLGFTKEKIIGKNIFTLLPELNTLNYKAYPVDSTTSILAYLRPDKAVVKLEASSFLFNSRGVNHTLLLCVDVTQREEALETLTDLQAKLVAAQKIARIGYWQYNFDTGKLFWSDEIYEILGVDKRHFSPQYETFLNSIHPDDRNLFPPPASPSIRMFPGYDKEHRIVLANGIVKWVHGKGRLKKDATGKPFCVEGTLQDIDATKKAELAAVEALLEKEMVLERIGDAFFAVDQAWKVTYWNNRAEQILGRKRKDIINHNLWEVYADAVDTPFYYNYQEAMKTGQSQYFKAYYEGTCSWFDVGAFPSSTGLSIFFRDITEQVRYINSIEQYNKTLRDIAWSQSHEVRAPLMRLLGLASLIKDMEAGISAELQEILNMMVASVEDLDQVVKKINEKTNIT</sequence>
<dbReference type="Gene3D" id="2.10.70.100">
    <property type="match status" value="1"/>
</dbReference>
<keyword evidence="5" id="KW-0418">Kinase</keyword>
<evidence type="ECO:0000313" key="9">
    <source>
        <dbReference type="EMBL" id="WQD38510.1"/>
    </source>
</evidence>
<evidence type="ECO:0000313" key="10">
    <source>
        <dbReference type="Proteomes" id="UP001325680"/>
    </source>
</evidence>
<name>A0ABZ0W5F9_9BACT</name>
<dbReference type="PROSITE" id="PS50112">
    <property type="entry name" value="PAS"/>
    <property type="match status" value="2"/>
</dbReference>
<dbReference type="Pfam" id="PF08448">
    <property type="entry name" value="PAS_4"/>
    <property type="match status" value="1"/>
</dbReference>
<dbReference type="CDD" id="cd00082">
    <property type="entry name" value="HisKA"/>
    <property type="match status" value="1"/>
</dbReference>
<feature type="domain" description="PAC" evidence="8">
    <location>
        <begin position="279"/>
        <end position="331"/>
    </location>
</feature>
<dbReference type="Gene3D" id="1.10.287.130">
    <property type="match status" value="1"/>
</dbReference>
<evidence type="ECO:0000256" key="5">
    <source>
        <dbReference type="ARBA" id="ARBA00022777"/>
    </source>
</evidence>
<feature type="transmembrane region" description="Helical" evidence="6">
    <location>
        <begin position="38"/>
        <end position="61"/>
    </location>
</feature>
<dbReference type="SMART" id="SM00091">
    <property type="entry name" value="PAS"/>
    <property type="match status" value="3"/>
</dbReference>
<keyword evidence="6" id="KW-0812">Transmembrane</keyword>